<feature type="transmembrane region" description="Helical" evidence="4">
    <location>
        <begin position="58"/>
        <end position="74"/>
    </location>
</feature>
<dbReference type="Pfam" id="PF00196">
    <property type="entry name" value="GerE"/>
    <property type="match status" value="1"/>
</dbReference>
<keyword evidence="7" id="KW-1185">Reference proteome</keyword>
<feature type="domain" description="HTH luxR-type" evidence="5">
    <location>
        <begin position="427"/>
        <end position="492"/>
    </location>
</feature>
<keyword evidence="4" id="KW-1133">Transmembrane helix</keyword>
<dbReference type="eggNOG" id="COG2197">
    <property type="taxonomic scope" value="Bacteria"/>
</dbReference>
<keyword evidence="4" id="KW-0812">Transmembrane</keyword>
<feature type="transmembrane region" description="Helical" evidence="4">
    <location>
        <begin position="342"/>
        <end position="363"/>
    </location>
</feature>
<dbReference type="GeneID" id="85008226"/>
<gene>
    <name evidence="6" type="ORF">HMPREF0762_01685</name>
</gene>
<protein>
    <submittedName>
        <fullName evidence="6">Transcriptional regulator, LuxR family</fullName>
    </submittedName>
</protein>
<dbReference type="OrthoDB" id="161302at2"/>
<evidence type="ECO:0000256" key="3">
    <source>
        <dbReference type="ARBA" id="ARBA00023163"/>
    </source>
</evidence>
<dbReference type="STRING" id="649764.HMPREF0762_01685"/>
<comment type="caution">
    <text evidence="6">The sequence shown here is derived from an EMBL/GenBank/DDBJ whole genome shotgun (WGS) entry which is preliminary data.</text>
</comment>
<evidence type="ECO:0000256" key="4">
    <source>
        <dbReference type="SAM" id="Phobius"/>
    </source>
</evidence>
<keyword evidence="4" id="KW-0472">Membrane</keyword>
<dbReference type="SMART" id="SM00421">
    <property type="entry name" value="HTH_LUXR"/>
    <property type="match status" value="1"/>
</dbReference>
<accession>D0WIL0</accession>
<feature type="transmembrane region" description="Helical" evidence="4">
    <location>
        <begin position="212"/>
        <end position="234"/>
    </location>
</feature>
<dbReference type="InterPro" id="IPR016032">
    <property type="entry name" value="Sig_transdc_resp-reg_C-effctor"/>
</dbReference>
<feature type="transmembrane region" description="Helical" evidence="4">
    <location>
        <begin position="141"/>
        <end position="160"/>
    </location>
</feature>
<dbReference type="PRINTS" id="PR00038">
    <property type="entry name" value="HTHLUXR"/>
</dbReference>
<keyword evidence="3" id="KW-0804">Transcription</keyword>
<dbReference type="Gene3D" id="1.10.10.10">
    <property type="entry name" value="Winged helix-like DNA-binding domain superfamily/Winged helix DNA-binding domain"/>
    <property type="match status" value="1"/>
</dbReference>
<evidence type="ECO:0000313" key="7">
    <source>
        <dbReference type="Proteomes" id="UP000006001"/>
    </source>
</evidence>
<sequence length="505" mass="54216">MLKATIHRFEWPGSKELACALCLLLALGALGIWANLVGYGTAFILPAETSPAFEATRYAFHGGRALAALLLLLFPKTVDRASVAASAIIPIFMSFCTVGFSIAPFQTLLSTYTVSIVASLVLGFAYIWVIVALYVSIARCLHLGAGISVVLFGQIIEQVASTAINYGSPPLIQLYLCCTCPAVSTIALMTTHRLKAGMKQKRIEKEPFSDRALRHVSALLLSAGIAIVVLGALSNVGLWGTVRPDYAMDGFVESMQRTCIACVLLLAFSISLFKPMRHPLVHRYQIPLLILIASIMVALLQPYAADAEGKAIAVELTSAEFFAHVLLWTILIAAIKETGRPAYRLAGIALFPYCMCSLGWIVLMENDQTASLIFALAVAFAIILLISTRSGKPPEHEAFGTGSIDESASTGASGTAALEAIAMRCAFIGSAYGLSNREIQVLELLAQGRSRPFIQQKLVLSEGTVKTHISHVYEKIGVSSLQNLLDVLYENDARRTADGSTTPGT</sequence>
<feature type="transmembrane region" description="Helical" evidence="4">
    <location>
        <begin position="109"/>
        <end position="134"/>
    </location>
</feature>
<evidence type="ECO:0000256" key="2">
    <source>
        <dbReference type="ARBA" id="ARBA00023125"/>
    </source>
</evidence>
<feature type="transmembrane region" description="Helical" evidence="4">
    <location>
        <begin position="369"/>
        <end position="386"/>
    </location>
</feature>
<dbReference type="RefSeq" id="WP_006362946.1">
    <property type="nucleotide sequence ID" value="NZ_GG700631.1"/>
</dbReference>
<dbReference type="PANTHER" id="PTHR44688">
    <property type="entry name" value="DNA-BINDING TRANSCRIPTIONAL ACTIVATOR DEVR_DOSR"/>
    <property type="match status" value="1"/>
</dbReference>
<dbReference type="InterPro" id="IPR036388">
    <property type="entry name" value="WH-like_DNA-bd_sf"/>
</dbReference>
<feature type="transmembrane region" description="Helical" evidence="4">
    <location>
        <begin position="316"/>
        <end position="335"/>
    </location>
</feature>
<dbReference type="SUPFAM" id="SSF46894">
    <property type="entry name" value="C-terminal effector domain of the bipartite response regulators"/>
    <property type="match status" value="1"/>
</dbReference>
<feature type="transmembrane region" description="Helical" evidence="4">
    <location>
        <begin position="172"/>
        <end position="191"/>
    </location>
</feature>
<dbReference type="EMBL" id="ACUX02000016">
    <property type="protein sequence ID" value="EEZ60877.1"/>
    <property type="molecule type" value="Genomic_DNA"/>
</dbReference>
<evidence type="ECO:0000256" key="1">
    <source>
        <dbReference type="ARBA" id="ARBA00023015"/>
    </source>
</evidence>
<feature type="transmembrane region" description="Helical" evidence="4">
    <location>
        <begin position="285"/>
        <end position="304"/>
    </location>
</feature>
<dbReference type="AlphaFoldDB" id="D0WIL0"/>
<feature type="transmembrane region" description="Helical" evidence="4">
    <location>
        <begin position="254"/>
        <end position="273"/>
    </location>
</feature>
<dbReference type="Proteomes" id="UP000006001">
    <property type="component" value="Unassembled WGS sequence"/>
</dbReference>
<dbReference type="PROSITE" id="PS50043">
    <property type="entry name" value="HTH_LUXR_2"/>
    <property type="match status" value="1"/>
</dbReference>
<keyword evidence="2" id="KW-0238">DNA-binding</keyword>
<dbReference type="CDD" id="cd06170">
    <property type="entry name" value="LuxR_C_like"/>
    <property type="match status" value="1"/>
</dbReference>
<feature type="transmembrane region" description="Helical" evidence="4">
    <location>
        <begin position="81"/>
        <end position="103"/>
    </location>
</feature>
<evidence type="ECO:0000259" key="5">
    <source>
        <dbReference type="PROSITE" id="PS50043"/>
    </source>
</evidence>
<keyword evidence="1" id="KW-0805">Transcription regulation</keyword>
<evidence type="ECO:0000313" key="6">
    <source>
        <dbReference type="EMBL" id="EEZ60877.1"/>
    </source>
</evidence>
<dbReference type="PANTHER" id="PTHR44688:SF16">
    <property type="entry name" value="DNA-BINDING TRANSCRIPTIONAL ACTIVATOR DEVR_DOSR"/>
    <property type="match status" value="1"/>
</dbReference>
<proteinExistence type="predicted"/>
<dbReference type="GO" id="GO:0006355">
    <property type="term" value="P:regulation of DNA-templated transcription"/>
    <property type="evidence" value="ECO:0007669"/>
    <property type="project" value="InterPro"/>
</dbReference>
<organism evidence="6 7">
    <name type="scientific">Slackia exigua (strain ATCC 700122 / DSM 15923 / CIP 105133 / JCM 11022 / KCTC 5966 / S-7)</name>
    <dbReference type="NCBI Taxonomy" id="649764"/>
    <lineage>
        <taxon>Bacteria</taxon>
        <taxon>Bacillati</taxon>
        <taxon>Actinomycetota</taxon>
        <taxon>Coriobacteriia</taxon>
        <taxon>Eggerthellales</taxon>
        <taxon>Eggerthellaceae</taxon>
        <taxon>Slackia</taxon>
    </lineage>
</organism>
<dbReference type="HOGENOM" id="CLU_041644_0_0_11"/>
<dbReference type="GO" id="GO:0003677">
    <property type="term" value="F:DNA binding"/>
    <property type="evidence" value="ECO:0007669"/>
    <property type="project" value="UniProtKB-KW"/>
</dbReference>
<reference evidence="6" key="1">
    <citation type="submission" date="2009-10" db="EMBL/GenBank/DDBJ databases">
        <authorList>
            <person name="Weinstock G."/>
            <person name="Sodergren E."/>
            <person name="Clifton S."/>
            <person name="Fulton L."/>
            <person name="Fulton B."/>
            <person name="Courtney L."/>
            <person name="Fronick C."/>
            <person name="Harrison M."/>
            <person name="Strong C."/>
            <person name="Farmer C."/>
            <person name="Delahaunty K."/>
            <person name="Markovic C."/>
            <person name="Hall O."/>
            <person name="Minx P."/>
            <person name="Tomlinson C."/>
            <person name="Mitreva M."/>
            <person name="Nelson J."/>
            <person name="Hou S."/>
            <person name="Wollam A."/>
            <person name="Pepin K.H."/>
            <person name="Johnson M."/>
            <person name="Bhonagiri V."/>
            <person name="Nash W.E."/>
            <person name="Warren W."/>
            <person name="Chinwalla A."/>
            <person name="Mardis E.R."/>
            <person name="Wilson R.K."/>
        </authorList>
    </citation>
    <scope>NUCLEOTIDE SEQUENCE [LARGE SCALE GENOMIC DNA]</scope>
    <source>
        <strain evidence="6">ATCC 700122</strain>
    </source>
</reference>
<name>D0WIL0_SLAES</name>
<dbReference type="InterPro" id="IPR000792">
    <property type="entry name" value="Tscrpt_reg_LuxR_C"/>
</dbReference>